<keyword evidence="2 5" id="KW-0732">Signal</keyword>
<evidence type="ECO:0000259" key="6">
    <source>
        <dbReference type="Pfam" id="PF00561"/>
    </source>
</evidence>
<dbReference type="AlphaFoldDB" id="A0A1H2U3K5"/>
<dbReference type="Pfam" id="PF08386">
    <property type="entry name" value="Abhydrolase_4"/>
    <property type="match status" value="1"/>
</dbReference>
<sequence length="526" mass="57010">MRKVVTAAMAAGLLIGLSPAVGAATAAPGPVFQPAPVQWGKCENANLQKAGAECGMVSVPMDYADPAGEQVSLAVSRIKHTVPDDQYQGVMLVNPGGPGGSGLTLSMLGAYVPKGAGAAYDWIGFDPRGVGSSRPALSCDPNYFSYDRPHYVPTAAELEKAWLDRSEGYARACGNNGKLIEHIKTTDVVEDMDSIRKALGVEQINYYGFSYGTYLGQVYGTLHPDRMRRVVMDGVVNVEDVWYDANLNQDVAFDRNIKIFFDWIAKNDATYHLGTTGADVEKLYYEQLAKLDQQPAGDVIGSDEWTDLFLNAGYSQATWDSRAKAFSGWVHNGDWESLKKIYDGANPPGDDNGFSVYLAVQCTDVKWPQSWQQWSKDNWEVYAKAPFETWANAWYNAPCRSWPAKPGKPVEVDGSKVTDALLISEELDAATPFPGALEARKRFPNASLISLPGGTTHSGSLGGNACLDDQIADYLATGKLPARKPGDGPDTTCEALPQPTPEGMGALKVRPQQPAVLQEALQSNWH</sequence>
<feature type="chain" id="PRO_5039133399" evidence="5">
    <location>
        <begin position="24"/>
        <end position="526"/>
    </location>
</feature>
<keyword evidence="9" id="KW-1185">Reference proteome</keyword>
<dbReference type="InterPro" id="IPR000073">
    <property type="entry name" value="AB_hydrolase_1"/>
</dbReference>
<evidence type="ECO:0000256" key="5">
    <source>
        <dbReference type="SAM" id="SignalP"/>
    </source>
</evidence>
<feature type="region of interest" description="Disordered" evidence="4">
    <location>
        <begin position="480"/>
        <end position="505"/>
    </location>
</feature>
<evidence type="ECO:0000313" key="8">
    <source>
        <dbReference type="EMBL" id="SDW50004.1"/>
    </source>
</evidence>
<organism evidence="8 9">
    <name type="scientific">Saccharopolyspora shandongensis</name>
    <dbReference type="NCBI Taxonomy" id="418495"/>
    <lineage>
        <taxon>Bacteria</taxon>
        <taxon>Bacillati</taxon>
        <taxon>Actinomycetota</taxon>
        <taxon>Actinomycetes</taxon>
        <taxon>Pseudonocardiales</taxon>
        <taxon>Pseudonocardiaceae</taxon>
        <taxon>Saccharopolyspora</taxon>
    </lineage>
</organism>
<accession>A0A1H2U3K5</accession>
<dbReference type="InterPro" id="IPR029058">
    <property type="entry name" value="AB_hydrolase_fold"/>
</dbReference>
<protein>
    <submittedName>
        <fullName evidence="8">TAP-like protein</fullName>
    </submittedName>
</protein>
<dbReference type="SUPFAM" id="SSF53474">
    <property type="entry name" value="alpha/beta-Hydrolases"/>
    <property type="match status" value="1"/>
</dbReference>
<comment type="similarity">
    <text evidence="1">Belongs to the peptidase S33 family.</text>
</comment>
<evidence type="ECO:0000256" key="1">
    <source>
        <dbReference type="ARBA" id="ARBA00010088"/>
    </source>
</evidence>
<evidence type="ECO:0000256" key="4">
    <source>
        <dbReference type="SAM" id="MobiDB-lite"/>
    </source>
</evidence>
<dbReference type="STRING" id="418495.SAMN05216215_1003298"/>
<evidence type="ECO:0000259" key="7">
    <source>
        <dbReference type="Pfam" id="PF08386"/>
    </source>
</evidence>
<proteinExistence type="inferred from homology"/>
<evidence type="ECO:0000313" key="9">
    <source>
        <dbReference type="Proteomes" id="UP000199529"/>
    </source>
</evidence>
<dbReference type="RefSeq" id="WP_177226281.1">
    <property type="nucleotide sequence ID" value="NZ_FNOK01000003.1"/>
</dbReference>
<dbReference type="Pfam" id="PF00561">
    <property type="entry name" value="Abhydrolase_1"/>
    <property type="match status" value="1"/>
</dbReference>
<dbReference type="InterPro" id="IPR051601">
    <property type="entry name" value="Serine_prot/Carboxylest_S33"/>
</dbReference>
<feature type="domain" description="Peptidase S33 tripeptidyl aminopeptidase-like C-terminal" evidence="7">
    <location>
        <begin position="390"/>
        <end position="489"/>
    </location>
</feature>
<gene>
    <name evidence="8" type="ORF">SAMN05216215_1003298</name>
</gene>
<dbReference type="InterPro" id="IPR013595">
    <property type="entry name" value="Pept_S33_TAP-like_C"/>
</dbReference>
<dbReference type="PANTHER" id="PTHR43248:SF29">
    <property type="entry name" value="TRIPEPTIDYL AMINOPEPTIDASE"/>
    <property type="match status" value="1"/>
</dbReference>
<evidence type="ECO:0000256" key="2">
    <source>
        <dbReference type="ARBA" id="ARBA00022729"/>
    </source>
</evidence>
<feature type="domain" description="AB hydrolase-1" evidence="6">
    <location>
        <begin position="90"/>
        <end position="255"/>
    </location>
</feature>
<feature type="signal peptide" evidence="5">
    <location>
        <begin position="1"/>
        <end position="23"/>
    </location>
</feature>
<dbReference type="Proteomes" id="UP000199529">
    <property type="component" value="Unassembled WGS sequence"/>
</dbReference>
<dbReference type="EMBL" id="FNOK01000003">
    <property type="protein sequence ID" value="SDW50004.1"/>
    <property type="molecule type" value="Genomic_DNA"/>
</dbReference>
<reference evidence="9" key="1">
    <citation type="submission" date="2016-10" db="EMBL/GenBank/DDBJ databases">
        <authorList>
            <person name="Varghese N."/>
            <person name="Submissions S."/>
        </authorList>
    </citation>
    <scope>NUCLEOTIDE SEQUENCE [LARGE SCALE GENOMIC DNA]</scope>
    <source>
        <strain evidence="9">CGMCC 4.3530</strain>
    </source>
</reference>
<dbReference type="Gene3D" id="3.40.50.1820">
    <property type="entry name" value="alpha/beta hydrolase"/>
    <property type="match status" value="1"/>
</dbReference>
<keyword evidence="3" id="KW-0378">Hydrolase</keyword>
<dbReference type="PANTHER" id="PTHR43248">
    <property type="entry name" value="2-SUCCINYL-6-HYDROXY-2,4-CYCLOHEXADIENE-1-CARBOXYLATE SYNTHASE"/>
    <property type="match status" value="1"/>
</dbReference>
<evidence type="ECO:0000256" key="3">
    <source>
        <dbReference type="ARBA" id="ARBA00022801"/>
    </source>
</evidence>
<name>A0A1H2U3K5_9PSEU</name>
<dbReference type="GO" id="GO:0016787">
    <property type="term" value="F:hydrolase activity"/>
    <property type="evidence" value="ECO:0007669"/>
    <property type="project" value="UniProtKB-KW"/>
</dbReference>